<feature type="compositionally biased region" description="Acidic residues" evidence="1">
    <location>
        <begin position="384"/>
        <end position="397"/>
    </location>
</feature>
<dbReference type="InParanoid" id="Q23K37"/>
<evidence type="ECO:0000256" key="1">
    <source>
        <dbReference type="SAM" id="MobiDB-lite"/>
    </source>
</evidence>
<dbReference type="PANTHER" id="PTHR21439:SF0">
    <property type="entry name" value="PROTEIN OSCP1"/>
    <property type="match status" value="1"/>
</dbReference>
<dbReference type="GO" id="GO:0005737">
    <property type="term" value="C:cytoplasm"/>
    <property type="evidence" value="ECO:0007669"/>
    <property type="project" value="TreeGrafter"/>
</dbReference>
<gene>
    <name evidence="2" type="ORF">TTHERM_00195970</name>
</gene>
<dbReference type="OrthoDB" id="2157380at2759"/>
<keyword evidence="3" id="KW-1185">Reference proteome</keyword>
<dbReference type="HOGENOM" id="CLU_732499_0_0_1"/>
<protein>
    <submittedName>
        <fullName evidence="2">Organic solute transporter 1</fullName>
    </submittedName>
</protein>
<sequence length="397" mass="45462">MLAKLLVNPILLINAGGEMIYILSQRLIAQKVDPVKTVQVLNDILRSLFSQQLFTELMKPQKVMQMSFFKTLITKMVHCSIMKLNEASMQKLIDLILMDFKAQIVNTMHPAELYDVTQNHFNGIINIMKNGPAVEYLIYVQKKFEEIYSPMLPFDFLQIKIELLTFLQDVKQKVYVFIEDKTQNQNGDIRIVNSQTAGPHVQTPGLITKYDQEGRVVNKNQKFLESTDQYISNTSKNYINNETEWGQNMFLPSRQKRVVKLSQHSVITTESSQIRKGFKNDSQLLSELKLDSQTATQNLQNLASMIKGGSVSQVEDTFTYNIFSKPTVEVNYTKQTIDEDFFSEIITIDTSGSKQNMEKQIADMFGDLDIKENAKSKAEKEEIGGDDLLDMMDQLDD</sequence>
<dbReference type="eggNOG" id="KOG4033">
    <property type="taxonomic scope" value="Eukaryota"/>
</dbReference>
<reference evidence="3" key="1">
    <citation type="journal article" date="2006" name="PLoS Biol.">
        <title>Macronuclear genome sequence of the ciliate Tetrahymena thermophila, a model eukaryote.</title>
        <authorList>
            <person name="Eisen J.A."/>
            <person name="Coyne R.S."/>
            <person name="Wu M."/>
            <person name="Wu D."/>
            <person name="Thiagarajan M."/>
            <person name="Wortman J.R."/>
            <person name="Badger J.H."/>
            <person name="Ren Q."/>
            <person name="Amedeo P."/>
            <person name="Jones K.M."/>
            <person name="Tallon L.J."/>
            <person name="Delcher A.L."/>
            <person name="Salzberg S.L."/>
            <person name="Silva J.C."/>
            <person name="Haas B.J."/>
            <person name="Majoros W.H."/>
            <person name="Farzad M."/>
            <person name="Carlton J.M."/>
            <person name="Smith R.K. Jr."/>
            <person name="Garg J."/>
            <person name="Pearlman R.E."/>
            <person name="Karrer K.M."/>
            <person name="Sun L."/>
            <person name="Manning G."/>
            <person name="Elde N.C."/>
            <person name="Turkewitz A.P."/>
            <person name="Asai D.J."/>
            <person name="Wilkes D.E."/>
            <person name="Wang Y."/>
            <person name="Cai H."/>
            <person name="Collins K."/>
            <person name="Stewart B.A."/>
            <person name="Lee S.R."/>
            <person name="Wilamowska K."/>
            <person name="Weinberg Z."/>
            <person name="Ruzzo W.L."/>
            <person name="Wloga D."/>
            <person name="Gaertig J."/>
            <person name="Frankel J."/>
            <person name="Tsao C.-C."/>
            <person name="Gorovsky M.A."/>
            <person name="Keeling P.J."/>
            <person name="Waller R.F."/>
            <person name="Patron N.J."/>
            <person name="Cherry J.M."/>
            <person name="Stover N.A."/>
            <person name="Krieger C.J."/>
            <person name="del Toro C."/>
            <person name="Ryder H.F."/>
            <person name="Williamson S.C."/>
            <person name="Barbeau R.A."/>
            <person name="Hamilton E.P."/>
            <person name="Orias E."/>
        </authorList>
    </citation>
    <scope>NUCLEOTIDE SEQUENCE [LARGE SCALE GENOMIC DNA]</scope>
    <source>
        <strain evidence="3">SB210</strain>
    </source>
</reference>
<feature type="region of interest" description="Disordered" evidence="1">
    <location>
        <begin position="376"/>
        <end position="397"/>
    </location>
</feature>
<dbReference type="RefSeq" id="XP_001017251.1">
    <property type="nucleotide sequence ID" value="XM_001017251.1"/>
</dbReference>
<dbReference type="Proteomes" id="UP000009168">
    <property type="component" value="Unassembled WGS sequence"/>
</dbReference>
<dbReference type="Pfam" id="PF10188">
    <property type="entry name" value="Oscp1"/>
    <property type="match status" value="1"/>
</dbReference>
<dbReference type="KEGG" id="tet:TTHERM_00195970"/>
<proteinExistence type="predicted"/>
<dbReference type="PANTHER" id="PTHR21439">
    <property type="entry name" value="OXIDORED-NITRO DOMAIN-CONTAINING PROTEIN"/>
    <property type="match status" value="1"/>
</dbReference>
<organism evidence="2 3">
    <name type="scientific">Tetrahymena thermophila (strain SB210)</name>
    <dbReference type="NCBI Taxonomy" id="312017"/>
    <lineage>
        <taxon>Eukaryota</taxon>
        <taxon>Sar</taxon>
        <taxon>Alveolata</taxon>
        <taxon>Ciliophora</taxon>
        <taxon>Intramacronucleata</taxon>
        <taxon>Oligohymenophorea</taxon>
        <taxon>Hymenostomatida</taxon>
        <taxon>Tetrahymenina</taxon>
        <taxon>Tetrahymenidae</taxon>
        <taxon>Tetrahymena</taxon>
    </lineage>
</organism>
<dbReference type="GO" id="GO:0005886">
    <property type="term" value="C:plasma membrane"/>
    <property type="evidence" value="ECO:0007669"/>
    <property type="project" value="TreeGrafter"/>
</dbReference>
<dbReference type="AlphaFoldDB" id="Q23K37"/>
<name>Q23K37_TETTS</name>
<dbReference type="GeneID" id="7830589"/>
<evidence type="ECO:0000313" key="2">
    <source>
        <dbReference type="EMBL" id="EAR97006.1"/>
    </source>
</evidence>
<accession>Q23K37</accession>
<evidence type="ECO:0000313" key="3">
    <source>
        <dbReference type="Proteomes" id="UP000009168"/>
    </source>
</evidence>
<dbReference type="InterPro" id="IPR019332">
    <property type="entry name" value="OSCP1"/>
</dbReference>
<dbReference type="OMA" id="NGAYMAN"/>
<dbReference type="EMBL" id="GG662673">
    <property type="protein sequence ID" value="EAR97006.1"/>
    <property type="molecule type" value="Genomic_DNA"/>
</dbReference>